<accession>A0AA88DRA1</accession>
<name>A0AA88DRA1_FICCA</name>
<evidence type="ECO:0000313" key="1">
    <source>
        <dbReference type="EMBL" id="GMN60056.1"/>
    </source>
</evidence>
<comment type="caution">
    <text evidence="1">The sequence shown here is derived from an EMBL/GenBank/DDBJ whole genome shotgun (WGS) entry which is preliminary data.</text>
</comment>
<organism evidence="1 2">
    <name type="scientific">Ficus carica</name>
    <name type="common">Common fig</name>
    <dbReference type="NCBI Taxonomy" id="3494"/>
    <lineage>
        <taxon>Eukaryota</taxon>
        <taxon>Viridiplantae</taxon>
        <taxon>Streptophyta</taxon>
        <taxon>Embryophyta</taxon>
        <taxon>Tracheophyta</taxon>
        <taxon>Spermatophyta</taxon>
        <taxon>Magnoliopsida</taxon>
        <taxon>eudicotyledons</taxon>
        <taxon>Gunneridae</taxon>
        <taxon>Pentapetalae</taxon>
        <taxon>rosids</taxon>
        <taxon>fabids</taxon>
        <taxon>Rosales</taxon>
        <taxon>Moraceae</taxon>
        <taxon>Ficeae</taxon>
        <taxon>Ficus</taxon>
    </lineage>
</organism>
<sequence>MNSKQKASTPVKNHMLMLMGFFAEVAKNGAELDYNTQIEMVFKTLSKDFVDFKAVYNLGNKELGLTKLMRRGTCRCASLEQQTQNLGQPFSRVVPTCHEGGFGPWFELNWAGRPNHSMAARPGKPPIGNT</sequence>
<protein>
    <submittedName>
        <fullName evidence="1">Uncharacterized protein</fullName>
    </submittedName>
</protein>
<proteinExistence type="predicted"/>
<gene>
    <name evidence="1" type="ORF">TIFTF001_029146</name>
</gene>
<dbReference type="EMBL" id="BTGU01000094">
    <property type="protein sequence ID" value="GMN60056.1"/>
    <property type="molecule type" value="Genomic_DNA"/>
</dbReference>
<dbReference type="Proteomes" id="UP001187192">
    <property type="component" value="Unassembled WGS sequence"/>
</dbReference>
<keyword evidence="2" id="KW-1185">Reference proteome</keyword>
<evidence type="ECO:0000313" key="2">
    <source>
        <dbReference type="Proteomes" id="UP001187192"/>
    </source>
</evidence>
<reference evidence="1" key="1">
    <citation type="submission" date="2023-07" db="EMBL/GenBank/DDBJ databases">
        <title>draft genome sequence of fig (Ficus carica).</title>
        <authorList>
            <person name="Takahashi T."/>
            <person name="Nishimura K."/>
        </authorList>
    </citation>
    <scope>NUCLEOTIDE SEQUENCE</scope>
</reference>
<dbReference type="AlphaFoldDB" id="A0AA88DRA1"/>